<sequence length="874" mass="97678">MRVIKTKIYEGRNIYSHKKCIRMDIDLEGYCEIPSKEIEDFNFNLVNMIPELRTHRCGIDEDEGFIKRLKEGTYLAHICEHIIISIQNKIGIEVSYGKSREIKDDLYYIIFEYKYANTAVETSKLAADIINALINKEIINYDGRIELLKEFLNEECIGPTTEAICNAAKRRDIPVIKLGESDFYQLGYGKQGRIIESAIGYQTSCISVDMASDKLLTKELLKLQNLPVAKGAKVYNVINLLNEGEYIGYPLVLKPQFGNQGKGIILNISNEKELISAYEALKGKFKDLIIEKYHRGNDYRICVVDYKVTAGSLRNPPYIIGDGKSTIFELINILNENPLRGYGHEKPLTRVQIDIELIECLRDMNYNEKSIIKKDEKILLRRNANLSTGGNAIDCTDIICDENKDICIRAAKTLGLDICGIDICAEDISKPIYNGGIIMEVNAAPGLRMHLYPSKGKERDVGDDIVNMLYKGNPKNIPVISVTGTNGKTTTTRVISHTLAKMGYIIGMTSTSGIYINEKCIDKGDDSGSESAKSVLLNRDVDIAVLETARGGIIKKGLAYDLADVAVITNITEDHLGIDGINTMEELCFAKSLVGEAVKPNGYVVINAEDKWSKSIIERISANKIYFSKNKENKLIKQNIDEGKIAIYIENNWITVNNKGKIFKVSEINNIPITLGGKLIFNIENILAVCGALVGMEVDYCMIKRGVESFLLNSEKNLGRFNCYSVNGVNVILDYGHNIEGYKAVLSSIKSMHSGKIHGVVGIPGDRSDEVSIEIGNICSQFLDSIIIKEDKDKRGRKIGEISKLIQSGIKSSYNKIQSKIILDEKEAFRKAMDEAKVGDTIVVFYEEIEPLIEIIKNDYLKVIETDDKLISSL</sequence>
<keyword evidence="8" id="KW-0436">Ligase</keyword>
<dbReference type="PROSITE" id="PS50975">
    <property type="entry name" value="ATP_GRASP"/>
    <property type="match status" value="1"/>
</dbReference>
<dbReference type="InterPro" id="IPR013221">
    <property type="entry name" value="Mur_ligase_cen"/>
</dbReference>
<name>A0A1H0VTM8_9CLOT</name>
<dbReference type="STRING" id="94869.SAMN04488529_11939"/>
<dbReference type="PANTHER" id="PTHR23135">
    <property type="entry name" value="MUR LIGASE FAMILY MEMBER"/>
    <property type="match status" value="1"/>
</dbReference>
<protein>
    <recommendedName>
        <fullName evidence="7">Cyanophycin synthetase</fullName>
        <ecNumber evidence="6">6.3.2.29</ecNumber>
        <ecNumber evidence="5">6.3.2.30</ecNumber>
    </recommendedName>
    <alternativeName>
        <fullName evidence="11">Cyanophycin synthase</fullName>
    </alternativeName>
</protein>
<dbReference type="Pfam" id="PF02875">
    <property type="entry name" value="Mur_ligase_C"/>
    <property type="match status" value="1"/>
</dbReference>
<feature type="domain" description="ATP-grasp" evidence="15">
    <location>
        <begin position="218"/>
        <end position="470"/>
    </location>
</feature>
<evidence type="ECO:0000313" key="16">
    <source>
        <dbReference type="EMBL" id="SDP81790.1"/>
    </source>
</evidence>
<dbReference type="EMBL" id="FNJM01000019">
    <property type="protein sequence ID" value="SDP81790.1"/>
    <property type="molecule type" value="Genomic_DNA"/>
</dbReference>
<dbReference type="InterPro" id="IPR036615">
    <property type="entry name" value="Mur_ligase_C_dom_sf"/>
</dbReference>
<evidence type="ECO:0000256" key="5">
    <source>
        <dbReference type="ARBA" id="ARBA00012968"/>
    </source>
</evidence>
<comment type="pathway">
    <text evidence="2">Cell wall biogenesis; peptidoglycan biosynthesis.</text>
</comment>
<evidence type="ECO:0000256" key="6">
    <source>
        <dbReference type="ARBA" id="ARBA00013005"/>
    </source>
</evidence>
<dbReference type="InterPro" id="IPR036565">
    <property type="entry name" value="Mur-like_cat_sf"/>
</dbReference>
<dbReference type="Gene3D" id="3.90.190.20">
    <property type="entry name" value="Mur ligase, C-terminal domain"/>
    <property type="match status" value="1"/>
</dbReference>
<dbReference type="Pfam" id="PF08245">
    <property type="entry name" value="Mur_ligase_M"/>
    <property type="match status" value="1"/>
</dbReference>
<dbReference type="Gene3D" id="3.30.1490.20">
    <property type="entry name" value="ATP-grasp fold, A domain"/>
    <property type="match status" value="1"/>
</dbReference>
<evidence type="ECO:0000259" key="15">
    <source>
        <dbReference type="PROSITE" id="PS50975"/>
    </source>
</evidence>
<evidence type="ECO:0000256" key="8">
    <source>
        <dbReference type="ARBA" id="ARBA00022598"/>
    </source>
</evidence>
<evidence type="ECO:0000256" key="13">
    <source>
        <dbReference type="ARBA" id="ARBA00048425"/>
    </source>
</evidence>
<dbReference type="Proteomes" id="UP000198597">
    <property type="component" value="Unassembled WGS sequence"/>
</dbReference>
<evidence type="ECO:0000256" key="9">
    <source>
        <dbReference type="ARBA" id="ARBA00022741"/>
    </source>
</evidence>
<comment type="catalytic activity">
    <reaction evidence="12">
        <text>[L-4-(L-arginin-2-N-yl)aspartate](n)-L-aspartate + L-arginine + ATP = [L-4-(L-arginin-2-N-yl)aspartate](n+1) + ADP + phosphate + H(+)</text>
        <dbReference type="Rhea" id="RHEA:23888"/>
        <dbReference type="Rhea" id="RHEA-COMP:13732"/>
        <dbReference type="Rhea" id="RHEA-COMP:13733"/>
        <dbReference type="ChEBI" id="CHEBI:15378"/>
        <dbReference type="ChEBI" id="CHEBI:30616"/>
        <dbReference type="ChEBI" id="CHEBI:32682"/>
        <dbReference type="ChEBI" id="CHEBI:43474"/>
        <dbReference type="ChEBI" id="CHEBI:137986"/>
        <dbReference type="ChEBI" id="CHEBI:137990"/>
        <dbReference type="ChEBI" id="CHEBI:456216"/>
        <dbReference type="EC" id="6.3.2.30"/>
    </reaction>
</comment>
<dbReference type="SUPFAM" id="SSF53623">
    <property type="entry name" value="MurD-like peptide ligases, catalytic domain"/>
    <property type="match status" value="1"/>
</dbReference>
<dbReference type="GO" id="GO:0046872">
    <property type="term" value="F:metal ion binding"/>
    <property type="evidence" value="ECO:0007669"/>
    <property type="project" value="InterPro"/>
</dbReference>
<proteinExistence type="inferred from homology"/>
<dbReference type="OrthoDB" id="9803907at2"/>
<dbReference type="Pfam" id="PF08443">
    <property type="entry name" value="RimK"/>
    <property type="match status" value="2"/>
</dbReference>
<evidence type="ECO:0000256" key="1">
    <source>
        <dbReference type="ARBA" id="ARBA00003184"/>
    </source>
</evidence>
<keyword evidence="10 14" id="KW-0067">ATP-binding</keyword>
<evidence type="ECO:0000256" key="14">
    <source>
        <dbReference type="PROSITE-ProRule" id="PRU00409"/>
    </source>
</evidence>
<dbReference type="InterPro" id="IPR044019">
    <property type="entry name" value="Cyanophycin_syn_N"/>
</dbReference>
<comment type="subunit">
    <text evidence="4">Homodimer.</text>
</comment>
<organism evidence="16 17">
    <name type="scientific">Clostridium gasigenes</name>
    <dbReference type="NCBI Taxonomy" id="94869"/>
    <lineage>
        <taxon>Bacteria</taxon>
        <taxon>Bacillati</taxon>
        <taxon>Bacillota</taxon>
        <taxon>Clostridia</taxon>
        <taxon>Eubacteriales</taxon>
        <taxon>Clostridiaceae</taxon>
        <taxon>Clostridium</taxon>
    </lineage>
</organism>
<comment type="function">
    <text evidence="1">Catalyzes the ATP-dependent polymerization of arginine and aspartate to multi-L-arginyl-poly-L-aspartic acid (cyanophycin; a water-insoluble reserve polymer).</text>
</comment>
<gene>
    <name evidence="16" type="ORF">SAMN04488529_11939</name>
</gene>
<evidence type="ECO:0000256" key="11">
    <source>
        <dbReference type="ARBA" id="ARBA00031353"/>
    </source>
</evidence>
<evidence type="ECO:0000256" key="4">
    <source>
        <dbReference type="ARBA" id="ARBA00011738"/>
    </source>
</evidence>
<dbReference type="PANTHER" id="PTHR23135:SF18">
    <property type="entry name" value="CYANOPHYCIN SYNTHETASE"/>
    <property type="match status" value="1"/>
</dbReference>
<reference evidence="16 17" key="1">
    <citation type="submission" date="2016-10" db="EMBL/GenBank/DDBJ databases">
        <authorList>
            <person name="de Groot N.N."/>
        </authorList>
    </citation>
    <scope>NUCLEOTIDE SEQUENCE [LARGE SCALE GENOMIC DNA]</scope>
    <source>
        <strain evidence="16 17">DSM 12272</strain>
    </source>
</reference>
<dbReference type="AlphaFoldDB" id="A0A1H0VTM8"/>
<dbReference type="NCBIfam" id="TIGR02068">
    <property type="entry name" value="cya_phycin_syn"/>
    <property type="match status" value="1"/>
</dbReference>
<evidence type="ECO:0000256" key="10">
    <source>
        <dbReference type="ARBA" id="ARBA00022840"/>
    </source>
</evidence>
<dbReference type="GO" id="GO:0071160">
    <property type="term" value="F:cyanophycin synthetase activity (L-aspartate-adding)"/>
    <property type="evidence" value="ECO:0007669"/>
    <property type="project" value="UniProtKB-EC"/>
</dbReference>
<keyword evidence="17" id="KW-1185">Reference proteome</keyword>
<dbReference type="RefSeq" id="WP_089973259.1">
    <property type="nucleotide sequence ID" value="NZ_FNJM01000019.1"/>
</dbReference>
<dbReference type="Pfam" id="PF18921">
    <property type="entry name" value="Cyanophycin_syn"/>
    <property type="match status" value="1"/>
</dbReference>
<comment type="catalytic activity">
    <reaction evidence="13">
        <text>[L-4-(L-arginin-2-N-yl)aspartate](n) + L-aspartate + ATP = [L-4-(L-arginin-2-N-yl)aspartate](n)-L-aspartate + ADP + phosphate + H(+)</text>
        <dbReference type="Rhea" id="RHEA:13277"/>
        <dbReference type="Rhea" id="RHEA-COMP:13728"/>
        <dbReference type="Rhea" id="RHEA-COMP:13733"/>
        <dbReference type="ChEBI" id="CHEBI:15378"/>
        <dbReference type="ChEBI" id="CHEBI:29991"/>
        <dbReference type="ChEBI" id="CHEBI:30616"/>
        <dbReference type="ChEBI" id="CHEBI:43474"/>
        <dbReference type="ChEBI" id="CHEBI:137986"/>
        <dbReference type="ChEBI" id="CHEBI:137990"/>
        <dbReference type="ChEBI" id="CHEBI:456216"/>
        <dbReference type="EC" id="6.3.2.29"/>
    </reaction>
</comment>
<evidence type="ECO:0000256" key="2">
    <source>
        <dbReference type="ARBA" id="ARBA00004752"/>
    </source>
</evidence>
<dbReference type="InterPro" id="IPR011810">
    <property type="entry name" value="Cya_phycin_syn"/>
</dbReference>
<keyword evidence="9 14" id="KW-0547">Nucleotide-binding</keyword>
<evidence type="ECO:0000256" key="3">
    <source>
        <dbReference type="ARBA" id="ARBA00009060"/>
    </source>
</evidence>
<comment type="similarity">
    <text evidence="3">In the C-terminal section; belongs to the MurCDEF family.</text>
</comment>
<evidence type="ECO:0000256" key="12">
    <source>
        <dbReference type="ARBA" id="ARBA00048094"/>
    </source>
</evidence>
<dbReference type="EC" id="6.3.2.29" evidence="6"/>
<evidence type="ECO:0000313" key="17">
    <source>
        <dbReference type="Proteomes" id="UP000198597"/>
    </source>
</evidence>
<dbReference type="Gene3D" id="3.40.1190.10">
    <property type="entry name" value="Mur-like, catalytic domain"/>
    <property type="match status" value="1"/>
</dbReference>
<evidence type="ECO:0000256" key="7">
    <source>
        <dbReference type="ARBA" id="ARBA00022036"/>
    </source>
</evidence>
<dbReference type="NCBIfam" id="NF010623">
    <property type="entry name" value="PRK14016.1"/>
    <property type="match status" value="1"/>
</dbReference>
<dbReference type="SUPFAM" id="SSF53244">
    <property type="entry name" value="MurD-like peptide ligases, peptide-binding domain"/>
    <property type="match status" value="1"/>
</dbReference>
<dbReference type="GO" id="GO:0071161">
    <property type="term" value="F:cyanophycin synthetase activity (L-arginine-adding)"/>
    <property type="evidence" value="ECO:0007669"/>
    <property type="project" value="UniProtKB-EC"/>
</dbReference>
<dbReference type="EC" id="6.3.2.30" evidence="5"/>
<dbReference type="GO" id="GO:0005524">
    <property type="term" value="F:ATP binding"/>
    <property type="evidence" value="ECO:0007669"/>
    <property type="project" value="UniProtKB-UniRule"/>
</dbReference>
<dbReference type="InterPro" id="IPR013651">
    <property type="entry name" value="ATP-grasp_RimK-type"/>
</dbReference>
<dbReference type="SUPFAM" id="SSF56059">
    <property type="entry name" value="Glutathione synthetase ATP-binding domain-like"/>
    <property type="match status" value="1"/>
</dbReference>
<dbReference type="InterPro" id="IPR013815">
    <property type="entry name" value="ATP_grasp_subdomain_1"/>
</dbReference>
<dbReference type="InterPro" id="IPR011761">
    <property type="entry name" value="ATP-grasp"/>
</dbReference>
<dbReference type="InterPro" id="IPR004101">
    <property type="entry name" value="Mur_ligase_C"/>
</dbReference>
<accession>A0A1H0VTM8</accession>
<dbReference type="Gene3D" id="3.30.470.20">
    <property type="entry name" value="ATP-grasp fold, B domain"/>
    <property type="match status" value="1"/>
</dbReference>